<keyword evidence="3" id="KW-0808">Transferase</keyword>
<dbReference type="GeneTree" id="ENSGT00940000154679"/>
<proteinExistence type="inferred from homology"/>
<evidence type="ECO:0000256" key="2">
    <source>
        <dbReference type="ARBA" id="ARBA00012452"/>
    </source>
</evidence>
<reference evidence="5 6" key="1">
    <citation type="journal article" date="2007" name="Nature">
        <title>Genome of the marsupial Monodelphis domestica reveals innovation in non-coding sequences.</title>
        <authorList>
            <person name="Mikkelsen T.S."/>
            <person name="Wakefield M.J."/>
            <person name="Aken B."/>
            <person name="Amemiya C.T."/>
            <person name="Chang J.L."/>
            <person name="Duke S."/>
            <person name="Garber M."/>
            <person name="Gentles A.J."/>
            <person name="Goodstadt L."/>
            <person name="Heger A."/>
            <person name="Jurka J."/>
            <person name="Kamal M."/>
            <person name="Mauceli E."/>
            <person name="Searle S.M."/>
            <person name="Sharpe T."/>
            <person name="Baker M.L."/>
            <person name="Batzer M.A."/>
            <person name="Benos P.V."/>
            <person name="Belov K."/>
            <person name="Clamp M."/>
            <person name="Cook A."/>
            <person name="Cuff J."/>
            <person name="Das R."/>
            <person name="Davidow L."/>
            <person name="Deakin J.E."/>
            <person name="Fazzari M.J."/>
            <person name="Glass J.L."/>
            <person name="Grabherr M."/>
            <person name="Greally J.M."/>
            <person name="Gu W."/>
            <person name="Hore T.A."/>
            <person name="Huttley G.A."/>
            <person name="Kleber M."/>
            <person name="Jirtle R.L."/>
            <person name="Koina E."/>
            <person name="Lee J.T."/>
            <person name="Mahony S."/>
            <person name="Marra M.A."/>
            <person name="Miller R.D."/>
            <person name="Nicholls R.D."/>
            <person name="Oda M."/>
            <person name="Papenfuss A.T."/>
            <person name="Parra Z.E."/>
            <person name="Pollock D.D."/>
            <person name="Ray D.A."/>
            <person name="Schein J.E."/>
            <person name="Speed T.P."/>
            <person name="Thompson K."/>
            <person name="VandeBerg J.L."/>
            <person name="Wade C.M."/>
            <person name="Walker J.A."/>
            <person name="Waters P.D."/>
            <person name="Webber C."/>
            <person name="Weidman J.R."/>
            <person name="Xie X."/>
            <person name="Zody M.C."/>
            <person name="Baldwin J."/>
            <person name="Abdouelleil A."/>
            <person name="Abdulkadir J."/>
            <person name="Abebe A."/>
            <person name="Abera B."/>
            <person name="Abreu J."/>
            <person name="Acer S.C."/>
            <person name="Aftuck L."/>
            <person name="Alexander A."/>
            <person name="An P."/>
            <person name="Anderson E."/>
            <person name="Anderson S."/>
            <person name="Arachi H."/>
            <person name="Azer M."/>
            <person name="Bachantsang P."/>
            <person name="Barry A."/>
            <person name="Bayul T."/>
            <person name="Berlin A."/>
            <person name="Bessette D."/>
            <person name="Bloom T."/>
            <person name="Bloom T."/>
            <person name="Boguslavskiy L."/>
            <person name="Bonnet C."/>
            <person name="Boukhgalter B."/>
            <person name="Bourzgui I."/>
            <person name="Brown A."/>
            <person name="Cahill P."/>
            <person name="Channer S."/>
            <person name="Cheshatsang Y."/>
            <person name="Chuda L."/>
            <person name="Citroen M."/>
            <person name="Collymore A."/>
            <person name="Cooke P."/>
            <person name="Costello M."/>
            <person name="D'Aco K."/>
            <person name="Daza R."/>
            <person name="De Haan G."/>
            <person name="DeGray S."/>
            <person name="DeMaso C."/>
            <person name="Dhargay N."/>
            <person name="Dooley K."/>
            <person name="Dooley E."/>
            <person name="Doricent M."/>
            <person name="Dorje P."/>
            <person name="Dorjee K."/>
            <person name="Dupes A."/>
            <person name="Elong R."/>
            <person name="Falk J."/>
            <person name="Farina A."/>
            <person name="Faro S."/>
            <person name="Ferguson D."/>
            <person name="Fisher S."/>
            <person name="Foley C.D."/>
            <person name="Franke A."/>
            <person name="Friedrich D."/>
            <person name="Gadbois L."/>
            <person name="Gearin G."/>
            <person name="Gearin C.R."/>
            <person name="Giannoukos G."/>
            <person name="Goode T."/>
            <person name="Graham J."/>
            <person name="Grandbois E."/>
            <person name="Grewal S."/>
            <person name="Gyaltsen K."/>
            <person name="Hafez N."/>
            <person name="Hagos B."/>
            <person name="Hall J."/>
            <person name="Henson C."/>
            <person name="Hollinger A."/>
            <person name="Honan T."/>
            <person name="Huard M.D."/>
            <person name="Hughes L."/>
            <person name="Hurhula B."/>
            <person name="Husby M.E."/>
            <person name="Kamat A."/>
            <person name="Kanga B."/>
            <person name="Kashin S."/>
            <person name="Khazanovich D."/>
            <person name="Kisner P."/>
            <person name="Lance K."/>
            <person name="Lara M."/>
            <person name="Lee W."/>
            <person name="Lennon N."/>
            <person name="Letendre F."/>
            <person name="LeVine R."/>
            <person name="Lipovsky A."/>
            <person name="Liu X."/>
            <person name="Liu J."/>
            <person name="Liu S."/>
            <person name="Lokyitsang T."/>
            <person name="Lokyitsang Y."/>
            <person name="Lubonja R."/>
            <person name="Lui A."/>
            <person name="MacDonald P."/>
            <person name="Magnisalis V."/>
            <person name="Maru K."/>
            <person name="Matthews C."/>
            <person name="McCusker W."/>
            <person name="McDonough S."/>
            <person name="Mehta T."/>
            <person name="Meldrim J."/>
            <person name="Meneus L."/>
            <person name="Mihai O."/>
            <person name="Mihalev A."/>
            <person name="Mihova T."/>
            <person name="Mittelman R."/>
            <person name="Mlenga V."/>
            <person name="Montmayeur A."/>
            <person name="Mulrain L."/>
            <person name="Navidi A."/>
            <person name="Naylor J."/>
            <person name="Negash T."/>
            <person name="Nguyen T."/>
            <person name="Nguyen N."/>
            <person name="Nicol R."/>
            <person name="Norbu C."/>
            <person name="Norbu N."/>
            <person name="Novod N."/>
            <person name="O'Neill B."/>
            <person name="Osman S."/>
            <person name="Markiewicz E."/>
            <person name="Oyono O.L."/>
            <person name="Patti C."/>
            <person name="Phunkhang P."/>
            <person name="Pierre F."/>
            <person name="Priest M."/>
            <person name="Raghuraman S."/>
            <person name="Rege F."/>
            <person name="Reyes R."/>
            <person name="Rise C."/>
            <person name="Rogov P."/>
            <person name="Ross K."/>
            <person name="Ryan E."/>
            <person name="Settipalli S."/>
            <person name="Shea T."/>
            <person name="Sherpa N."/>
            <person name="Shi L."/>
            <person name="Shih D."/>
            <person name="Sparrow T."/>
            <person name="Spaulding J."/>
            <person name="Stalker J."/>
            <person name="Stange-Thomann N."/>
            <person name="Stavropoulos S."/>
            <person name="Stone C."/>
            <person name="Strader C."/>
            <person name="Tesfaye S."/>
            <person name="Thomson T."/>
            <person name="Thoulutsang Y."/>
            <person name="Thoulutsang D."/>
            <person name="Topham K."/>
            <person name="Topping I."/>
            <person name="Tsamla T."/>
            <person name="Vassiliev H."/>
            <person name="Vo A."/>
            <person name="Wangchuk T."/>
            <person name="Wangdi T."/>
            <person name="Weiand M."/>
            <person name="Wilkinson J."/>
            <person name="Wilson A."/>
            <person name="Yadav S."/>
            <person name="Young G."/>
            <person name="Yu Q."/>
            <person name="Zembek L."/>
            <person name="Zhong D."/>
            <person name="Zimmer A."/>
            <person name="Zwirko Z."/>
            <person name="Jaffe D.B."/>
            <person name="Alvarez P."/>
            <person name="Brockman W."/>
            <person name="Butler J."/>
            <person name="Chin C."/>
            <person name="Gnerre S."/>
            <person name="MacCallum I."/>
            <person name="Graves J.A."/>
            <person name="Ponting C.P."/>
            <person name="Breen M."/>
            <person name="Samollow P.B."/>
            <person name="Lander E.S."/>
            <person name="Lindblad-Toh K."/>
        </authorList>
    </citation>
    <scope>NUCLEOTIDE SEQUENCE [LARGE SCALE GENOMIC DNA]</scope>
</reference>
<evidence type="ECO:0000313" key="6">
    <source>
        <dbReference type="Proteomes" id="UP000002280"/>
    </source>
</evidence>
<evidence type="ECO:0000256" key="1">
    <source>
        <dbReference type="ARBA" id="ARBA00005861"/>
    </source>
</evidence>
<feature type="domain" description="Glutathione S-transferase C-terminal" evidence="4">
    <location>
        <begin position="110"/>
        <end position="165"/>
    </location>
</feature>
<dbReference type="Pfam" id="PF00043">
    <property type="entry name" value="GST_C"/>
    <property type="match status" value="1"/>
</dbReference>
<accession>A0A5F8GQ69</accession>
<dbReference type="InterPro" id="IPR050213">
    <property type="entry name" value="GST_superfamily"/>
</dbReference>
<protein>
    <recommendedName>
        <fullName evidence="2">glutathione transferase</fullName>
        <ecNumber evidence="2">2.5.1.18</ecNumber>
    </recommendedName>
</protein>
<organism evidence="5 6">
    <name type="scientific">Monodelphis domestica</name>
    <name type="common">Gray short-tailed opossum</name>
    <dbReference type="NCBI Taxonomy" id="13616"/>
    <lineage>
        <taxon>Eukaryota</taxon>
        <taxon>Metazoa</taxon>
        <taxon>Chordata</taxon>
        <taxon>Craniata</taxon>
        <taxon>Vertebrata</taxon>
        <taxon>Euteleostomi</taxon>
        <taxon>Mammalia</taxon>
        <taxon>Metatheria</taxon>
        <taxon>Didelphimorphia</taxon>
        <taxon>Didelphidae</taxon>
        <taxon>Monodelphis</taxon>
    </lineage>
</organism>
<evidence type="ECO:0000256" key="3">
    <source>
        <dbReference type="ARBA" id="ARBA00022679"/>
    </source>
</evidence>
<dbReference type="InterPro" id="IPR036282">
    <property type="entry name" value="Glutathione-S-Trfase_C_sf"/>
</dbReference>
<dbReference type="GO" id="GO:0006749">
    <property type="term" value="P:glutathione metabolic process"/>
    <property type="evidence" value="ECO:0000318"/>
    <property type="project" value="GO_Central"/>
</dbReference>
<dbReference type="InParanoid" id="A0A5F8GQ69"/>
<evidence type="ECO:0000313" key="5">
    <source>
        <dbReference type="Ensembl" id="ENSMODP00000049843.1"/>
    </source>
</evidence>
<dbReference type="EC" id="2.5.1.18" evidence="2"/>
<dbReference type="STRING" id="13616.ENSMODP00000049843"/>
<dbReference type="PANTHER" id="PTHR11571:SF133">
    <property type="entry name" value="GLUTATHIONE S-TRANSFERASE MU 3"/>
    <property type="match status" value="1"/>
</dbReference>
<dbReference type="Gene3D" id="1.20.1050.130">
    <property type="match status" value="1"/>
</dbReference>
<comment type="similarity">
    <text evidence="1">Belongs to the GST superfamily. Mu family.</text>
</comment>
<dbReference type="GO" id="GO:0004364">
    <property type="term" value="F:glutathione transferase activity"/>
    <property type="evidence" value="ECO:0000318"/>
    <property type="project" value="GO_Central"/>
</dbReference>
<keyword evidence="6" id="KW-1185">Reference proteome</keyword>
<name>A0A5F8GQ69_MONDO</name>
<reference evidence="5" key="2">
    <citation type="submission" date="2025-08" db="UniProtKB">
        <authorList>
            <consortium name="Ensembl"/>
        </authorList>
    </citation>
    <scope>IDENTIFICATION</scope>
</reference>
<dbReference type="InterPro" id="IPR004046">
    <property type="entry name" value="GST_C"/>
</dbReference>
<dbReference type="PANTHER" id="PTHR11571">
    <property type="entry name" value="GLUTATHIONE S-TRANSFERASE"/>
    <property type="match status" value="1"/>
</dbReference>
<dbReference type="Proteomes" id="UP000002280">
    <property type="component" value="Chromosome 1"/>
</dbReference>
<evidence type="ECO:0000259" key="4">
    <source>
        <dbReference type="Pfam" id="PF00043"/>
    </source>
</evidence>
<dbReference type="FunFam" id="1.20.1050.10:FF:000003">
    <property type="entry name" value="Glutathione S-transferase 2"/>
    <property type="match status" value="1"/>
</dbReference>
<dbReference type="SUPFAM" id="SSF47616">
    <property type="entry name" value="GST C-terminal domain-like"/>
    <property type="match status" value="1"/>
</dbReference>
<dbReference type="Ensembl" id="ENSMODT00000064650.1">
    <property type="protein sequence ID" value="ENSMODP00000049843.1"/>
    <property type="gene ID" value="ENSMODG00000051438.1"/>
</dbReference>
<reference evidence="5" key="3">
    <citation type="submission" date="2025-09" db="UniProtKB">
        <authorList>
            <consortium name="Ensembl"/>
        </authorList>
    </citation>
    <scope>IDENTIFICATION</scope>
</reference>
<dbReference type="AlphaFoldDB" id="A0A5F8GQ69"/>
<sequence>PHPKISTQGYYLDLHMGNTIRVLYLELAKGSLYSPSEWLSDPPPPLHYHLWLRDSEVFAADLDTPKAYCCNEPCLSKLCVTILHYIAQKYNLCSEMEEEHIQVDVLENHIMDIQMQLVHVCYNPNFEIIKIECLHQLPGQLKLFSLFLGKCTWFAGNKITYVDFLKFLKLKEFLHWFESLSSISTYLAFEHCQLYPIFTKMACWGKCLLLSFLQGQA</sequence>